<dbReference type="Gene3D" id="1.10.10.10">
    <property type="entry name" value="Winged helix-like DNA-binding domain superfamily/Winged helix DNA-binding domain"/>
    <property type="match status" value="1"/>
</dbReference>
<dbReference type="InterPro" id="IPR036388">
    <property type="entry name" value="WH-like_DNA-bd_sf"/>
</dbReference>
<dbReference type="Pfam" id="PF03466">
    <property type="entry name" value="LysR_substrate"/>
    <property type="match status" value="1"/>
</dbReference>
<dbReference type="RefSeq" id="WP_144727101.1">
    <property type="nucleotide sequence ID" value="NZ_CAWOWR010000097.1"/>
</dbReference>
<proteinExistence type="inferred from homology"/>
<protein>
    <submittedName>
        <fullName evidence="6">LysR family transcriptional regulator</fullName>
    </submittedName>
</protein>
<dbReference type="SUPFAM" id="SSF53850">
    <property type="entry name" value="Periplasmic binding protein-like II"/>
    <property type="match status" value="1"/>
</dbReference>
<evidence type="ECO:0000256" key="1">
    <source>
        <dbReference type="ARBA" id="ARBA00009437"/>
    </source>
</evidence>
<dbReference type="OrthoDB" id="646694at2"/>
<dbReference type="FunFam" id="1.10.10.10:FF:000001">
    <property type="entry name" value="LysR family transcriptional regulator"/>
    <property type="match status" value="1"/>
</dbReference>
<dbReference type="InterPro" id="IPR036390">
    <property type="entry name" value="WH_DNA-bd_sf"/>
</dbReference>
<dbReference type="GO" id="GO:0003700">
    <property type="term" value="F:DNA-binding transcription factor activity"/>
    <property type="evidence" value="ECO:0007669"/>
    <property type="project" value="InterPro"/>
</dbReference>
<dbReference type="EMBL" id="VNFH01000004">
    <property type="protein sequence ID" value="TVU71265.1"/>
    <property type="molecule type" value="Genomic_DNA"/>
</dbReference>
<keyword evidence="2" id="KW-0805">Transcription regulation</keyword>
<comment type="similarity">
    <text evidence="1">Belongs to the LysR transcriptional regulatory family.</text>
</comment>
<sequence>MQDLSRLNAFVTVARTGSVSRAAETLHLSQPAISLKLKQLQEDLGLSLFDRHPHGLQLTADGQALLSSAESTLASARHFEQAASALHSTLRGTLRIGTIIDPEFIRLGSFLRHLLAQAPGIETSLQHGMSGCVLKALKQDELEIGFYLAPPGEGPGDSALDYRELALFEYYVLAPAGWSSRLAATDWASLAALPWIVTPPNSVHSRLLAHAMRGVEATLHRVAQVDQEVCMLDLVRAGVGLSLARDVLALAERQERGLYIVPDTRLPCALSVVWHRDKAEEPAVKAALEALSHVWPVQ</sequence>
<keyword evidence="3" id="KW-0238">DNA-binding</keyword>
<evidence type="ECO:0000256" key="3">
    <source>
        <dbReference type="ARBA" id="ARBA00023125"/>
    </source>
</evidence>
<dbReference type="Gene3D" id="3.40.190.290">
    <property type="match status" value="1"/>
</dbReference>
<dbReference type="InterPro" id="IPR005119">
    <property type="entry name" value="LysR_subst-bd"/>
</dbReference>
<comment type="caution">
    <text evidence="6">The sequence shown here is derived from an EMBL/GenBank/DDBJ whole genome shotgun (WGS) entry which is preliminary data.</text>
</comment>
<evidence type="ECO:0000259" key="5">
    <source>
        <dbReference type="PROSITE" id="PS50931"/>
    </source>
</evidence>
<keyword evidence="7" id="KW-1185">Reference proteome</keyword>
<dbReference type="Proteomes" id="UP000319941">
    <property type="component" value="Unassembled WGS sequence"/>
</dbReference>
<evidence type="ECO:0000313" key="6">
    <source>
        <dbReference type="EMBL" id="TVU71265.1"/>
    </source>
</evidence>
<evidence type="ECO:0000256" key="4">
    <source>
        <dbReference type="ARBA" id="ARBA00023163"/>
    </source>
</evidence>
<dbReference type="PANTHER" id="PTHR30126">
    <property type="entry name" value="HTH-TYPE TRANSCRIPTIONAL REGULATOR"/>
    <property type="match status" value="1"/>
</dbReference>
<name>A0A558HQ71_9GAMM</name>
<organism evidence="6 7">
    <name type="scientific">Cobetia crustatorum</name>
    <dbReference type="NCBI Taxonomy" id="553385"/>
    <lineage>
        <taxon>Bacteria</taxon>
        <taxon>Pseudomonadati</taxon>
        <taxon>Pseudomonadota</taxon>
        <taxon>Gammaproteobacteria</taxon>
        <taxon>Oceanospirillales</taxon>
        <taxon>Halomonadaceae</taxon>
        <taxon>Cobetia</taxon>
    </lineage>
</organism>
<feature type="domain" description="HTH lysR-type" evidence="5">
    <location>
        <begin position="1"/>
        <end position="59"/>
    </location>
</feature>
<dbReference type="PRINTS" id="PR00039">
    <property type="entry name" value="HTHLYSR"/>
</dbReference>
<gene>
    <name evidence="6" type="ORF">FQP86_06985</name>
</gene>
<dbReference type="Pfam" id="PF00126">
    <property type="entry name" value="HTH_1"/>
    <property type="match status" value="1"/>
</dbReference>
<reference evidence="6 7" key="1">
    <citation type="submission" date="2019-07" db="EMBL/GenBank/DDBJ databases">
        <title>Diversity of Bacteria from Kongsfjorden, Arctic.</title>
        <authorList>
            <person name="Yu Y."/>
        </authorList>
    </citation>
    <scope>NUCLEOTIDE SEQUENCE [LARGE SCALE GENOMIC DNA]</scope>
    <source>
        <strain evidence="6 7">SM1923</strain>
    </source>
</reference>
<keyword evidence="4" id="KW-0804">Transcription</keyword>
<dbReference type="SUPFAM" id="SSF46785">
    <property type="entry name" value="Winged helix' DNA-binding domain"/>
    <property type="match status" value="1"/>
</dbReference>
<accession>A0A558HQ71</accession>
<dbReference type="PANTHER" id="PTHR30126:SF40">
    <property type="entry name" value="HTH-TYPE TRANSCRIPTIONAL REGULATOR GLTR"/>
    <property type="match status" value="1"/>
</dbReference>
<dbReference type="PROSITE" id="PS50931">
    <property type="entry name" value="HTH_LYSR"/>
    <property type="match status" value="1"/>
</dbReference>
<dbReference type="GO" id="GO:0000976">
    <property type="term" value="F:transcription cis-regulatory region binding"/>
    <property type="evidence" value="ECO:0007669"/>
    <property type="project" value="TreeGrafter"/>
</dbReference>
<dbReference type="InterPro" id="IPR000847">
    <property type="entry name" value="LysR_HTH_N"/>
</dbReference>
<evidence type="ECO:0000313" key="7">
    <source>
        <dbReference type="Proteomes" id="UP000319941"/>
    </source>
</evidence>
<evidence type="ECO:0000256" key="2">
    <source>
        <dbReference type="ARBA" id="ARBA00023015"/>
    </source>
</evidence>
<dbReference type="AlphaFoldDB" id="A0A558HQ71"/>
<dbReference type="CDD" id="cd05466">
    <property type="entry name" value="PBP2_LTTR_substrate"/>
    <property type="match status" value="1"/>
</dbReference>